<dbReference type="GO" id="GO:0005739">
    <property type="term" value="C:mitochondrion"/>
    <property type="evidence" value="ECO:0007669"/>
    <property type="project" value="TreeGrafter"/>
</dbReference>
<organism evidence="4 5">
    <name type="scientific">Paramecium sonneborni</name>
    <dbReference type="NCBI Taxonomy" id="65129"/>
    <lineage>
        <taxon>Eukaryota</taxon>
        <taxon>Sar</taxon>
        <taxon>Alveolata</taxon>
        <taxon>Ciliophora</taxon>
        <taxon>Intramacronucleata</taxon>
        <taxon>Oligohymenophorea</taxon>
        <taxon>Peniculida</taxon>
        <taxon>Parameciidae</taxon>
        <taxon>Paramecium</taxon>
    </lineage>
</organism>
<accession>A0A8S1RJZ4</accession>
<name>A0A8S1RJZ4_9CILI</name>
<dbReference type="AlphaFoldDB" id="A0A8S1RJZ4"/>
<dbReference type="PANTHER" id="PTHR12499:SF0">
    <property type="entry name" value="OPTIC ATROPHY 3 PROTEIN"/>
    <property type="match status" value="1"/>
</dbReference>
<gene>
    <name evidence="4" type="ORF">PSON_ATCC_30995.1.T1760099</name>
</gene>
<sequence>MVPIQKLTSLLIRTFSKPLSNQIKRYALNKHRSRKPSIIKTSFIFIGNKYHNLEKYLNRKSIGMNNQEVFFKPLSDEAALTKGSDLFADIFVYACILGIPLIELYKSQKESENKSQDQDIALLQVQTSINNLKESHEQFENEYSKIVAENNYIEKTLKHFQNDISEQVQHLKKQLQS</sequence>
<evidence type="ECO:0000256" key="2">
    <source>
        <dbReference type="ARBA" id="ARBA00023054"/>
    </source>
</evidence>
<protein>
    <submittedName>
        <fullName evidence="4">Uncharacterized protein</fullName>
    </submittedName>
</protein>
<evidence type="ECO:0000256" key="3">
    <source>
        <dbReference type="SAM" id="Coils"/>
    </source>
</evidence>
<dbReference type="Proteomes" id="UP000692954">
    <property type="component" value="Unassembled WGS sequence"/>
</dbReference>
<dbReference type="Pfam" id="PF07047">
    <property type="entry name" value="OPA3"/>
    <property type="match status" value="1"/>
</dbReference>
<dbReference type="PANTHER" id="PTHR12499">
    <property type="entry name" value="OPTIC ATROPHY 3 PROTEIN OPA3"/>
    <property type="match status" value="1"/>
</dbReference>
<dbReference type="EMBL" id="CAJJDN010000176">
    <property type="protein sequence ID" value="CAD8127450.1"/>
    <property type="molecule type" value="Genomic_DNA"/>
</dbReference>
<dbReference type="OrthoDB" id="2129069at2759"/>
<evidence type="ECO:0000313" key="4">
    <source>
        <dbReference type="EMBL" id="CAD8127450.1"/>
    </source>
</evidence>
<comment type="caution">
    <text evidence="4">The sequence shown here is derived from an EMBL/GenBank/DDBJ whole genome shotgun (WGS) entry which is preliminary data.</text>
</comment>
<reference evidence="4" key="1">
    <citation type="submission" date="2021-01" db="EMBL/GenBank/DDBJ databases">
        <authorList>
            <consortium name="Genoscope - CEA"/>
            <person name="William W."/>
        </authorList>
    </citation>
    <scope>NUCLEOTIDE SEQUENCE</scope>
</reference>
<dbReference type="InterPro" id="IPR010754">
    <property type="entry name" value="OPA3-like"/>
</dbReference>
<keyword evidence="2 3" id="KW-0175">Coiled coil</keyword>
<evidence type="ECO:0000256" key="1">
    <source>
        <dbReference type="ARBA" id="ARBA00007584"/>
    </source>
</evidence>
<feature type="coiled-coil region" evidence="3">
    <location>
        <begin position="122"/>
        <end position="149"/>
    </location>
</feature>
<keyword evidence="5" id="KW-1185">Reference proteome</keyword>
<proteinExistence type="inferred from homology"/>
<dbReference type="GO" id="GO:0019216">
    <property type="term" value="P:regulation of lipid metabolic process"/>
    <property type="evidence" value="ECO:0007669"/>
    <property type="project" value="TreeGrafter"/>
</dbReference>
<comment type="similarity">
    <text evidence="1">Belongs to the OPA3 family.</text>
</comment>
<evidence type="ECO:0000313" key="5">
    <source>
        <dbReference type="Proteomes" id="UP000692954"/>
    </source>
</evidence>